<evidence type="ECO:0000313" key="1">
    <source>
        <dbReference type="EMBL" id="PNR55982.1"/>
    </source>
</evidence>
<dbReference type="EnsemblPlants" id="Pp3c4_28620V3.1">
    <property type="protein sequence ID" value="PAC:32919435.CDS.1"/>
    <property type="gene ID" value="Pp3c4_28620"/>
</dbReference>
<protein>
    <submittedName>
        <fullName evidence="1 2">Uncharacterized protein</fullName>
    </submittedName>
</protein>
<evidence type="ECO:0000313" key="2">
    <source>
        <dbReference type="EnsemblPlants" id="PAC:32919435.CDS.1"/>
    </source>
</evidence>
<keyword evidence="3" id="KW-1185">Reference proteome</keyword>
<dbReference type="EMBL" id="ABEU02000004">
    <property type="protein sequence ID" value="PNR55982.1"/>
    <property type="molecule type" value="Genomic_DNA"/>
</dbReference>
<evidence type="ECO:0000313" key="3">
    <source>
        <dbReference type="Proteomes" id="UP000006727"/>
    </source>
</evidence>
<dbReference type="Proteomes" id="UP000006727">
    <property type="component" value="Chromosome 4"/>
</dbReference>
<gene>
    <name evidence="1" type="ORF">PHYPA_006879</name>
</gene>
<dbReference type="AlphaFoldDB" id="A0A2K1KQA8"/>
<name>A0A2K1KQA8_PHYPA</name>
<dbReference type="PaxDb" id="3218-PP1S247_64V6.1"/>
<dbReference type="Gramene" id="Pp3c4_28620V3.1">
    <property type="protein sequence ID" value="PAC:32919435.CDS.1"/>
    <property type="gene ID" value="Pp3c4_28620"/>
</dbReference>
<dbReference type="InParanoid" id="A0A2K1KQA8"/>
<reference evidence="1 3" key="2">
    <citation type="journal article" date="2018" name="Plant J.">
        <title>The Physcomitrella patens chromosome-scale assembly reveals moss genome structure and evolution.</title>
        <authorList>
            <person name="Lang D."/>
            <person name="Ullrich K.K."/>
            <person name="Murat F."/>
            <person name="Fuchs J."/>
            <person name="Jenkins J."/>
            <person name="Haas F.B."/>
            <person name="Piednoel M."/>
            <person name="Gundlach H."/>
            <person name="Van Bel M."/>
            <person name="Meyberg R."/>
            <person name="Vives C."/>
            <person name="Morata J."/>
            <person name="Symeonidi A."/>
            <person name="Hiss M."/>
            <person name="Muchero W."/>
            <person name="Kamisugi Y."/>
            <person name="Saleh O."/>
            <person name="Blanc G."/>
            <person name="Decker E.L."/>
            <person name="van Gessel N."/>
            <person name="Grimwood J."/>
            <person name="Hayes R.D."/>
            <person name="Graham S.W."/>
            <person name="Gunter L.E."/>
            <person name="McDaniel S.F."/>
            <person name="Hoernstein S.N.W."/>
            <person name="Larsson A."/>
            <person name="Li F.W."/>
            <person name="Perroud P.F."/>
            <person name="Phillips J."/>
            <person name="Ranjan P."/>
            <person name="Rokshar D.S."/>
            <person name="Rothfels C.J."/>
            <person name="Schneider L."/>
            <person name="Shu S."/>
            <person name="Stevenson D.W."/>
            <person name="Thummler F."/>
            <person name="Tillich M."/>
            <person name="Villarreal Aguilar J.C."/>
            <person name="Widiez T."/>
            <person name="Wong G.K."/>
            <person name="Wymore A."/>
            <person name="Zhang Y."/>
            <person name="Zimmer A.D."/>
            <person name="Quatrano R.S."/>
            <person name="Mayer K.F.X."/>
            <person name="Goodstein D."/>
            <person name="Casacuberta J.M."/>
            <person name="Vandepoele K."/>
            <person name="Reski R."/>
            <person name="Cuming A.C."/>
            <person name="Tuskan G.A."/>
            <person name="Maumus F."/>
            <person name="Salse J."/>
            <person name="Schmutz J."/>
            <person name="Rensing S.A."/>
        </authorList>
    </citation>
    <scope>NUCLEOTIDE SEQUENCE [LARGE SCALE GENOMIC DNA]</scope>
    <source>
        <strain evidence="2 3">cv. Gransden 2004</strain>
    </source>
</reference>
<reference evidence="2" key="3">
    <citation type="submission" date="2020-12" db="UniProtKB">
        <authorList>
            <consortium name="EnsemblPlants"/>
        </authorList>
    </citation>
    <scope>IDENTIFICATION</scope>
</reference>
<organism evidence="1">
    <name type="scientific">Physcomitrium patens</name>
    <name type="common">Spreading-leaved earth moss</name>
    <name type="synonym">Physcomitrella patens</name>
    <dbReference type="NCBI Taxonomy" id="3218"/>
    <lineage>
        <taxon>Eukaryota</taxon>
        <taxon>Viridiplantae</taxon>
        <taxon>Streptophyta</taxon>
        <taxon>Embryophyta</taxon>
        <taxon>Bryophyta</taxon>
        <taxon>Bryophytina</taxon>
        <taxon>Bryopsida</taxon>
        <taxon>Funariidae</taxon>
        <taxon>Funariales</taxon>
        <taxon>Funariaceae</taxon>
        <taxon>Physcomitrium</taxon>
    </lineage>
</organism>
<reference evidence="1 3" key="1">
    <citation type="journal article" date="2008" name="Science">
        <title>The Physcomitrella genome reveals evolutionary insights into the conquest of land by plants.</title>
        <authorList>
            <person name="Rensing S."/>
            <person name="Lang D."/>
            <person name="Zimmer A."/>
            <person name="Terry A."/>
            <person name="Salamov A."/>
            <person name="Shapiro H."/>
            <person name="Nishiyama T."/>
            <person name="Perroud P.-F."/>
            <person name="Lindquist E."/>
            <person name="Kamisugi Y."/>
            <person name="Tanahashi T."/>
            <person name="Sakakibara K."/>
            <person name="Fujita T."/>
            <person name="Oishi K."/>
            <person name="Shin-I T."/>
            <person name="Kuroki Y."/>
            <person name="Toyoda A."/>
            <person name="Suzuki Y."/>
            <person name="Hashimoto A."/>
            <person name="Yamaguchi K."/>
            <person name="Sugano A."/>
            <person name="Kohara Y."/>
            <person name="Fujiyama A."/>
            <person name="Anterola A."/>
            <person name="Aoki S."/>
            <person name="Ashton N."/>
            <person name="Barbazuk W.B."/>
            <person name="Barker E."/>
            <person name="Bennetzen J."/>
            <person name="Bezanilla M."/>
            <person name="Blankenship R."/>
            <person name="Cho S.H."/>
            <person name="Dutcher S."/>
            <person name="Estelle M."/>
            <person name="Fawcett J.A."/>
            <person name="Gundlach H."/>
            <person name="Hanada K."/>
            <person name="Heyl A."/>
            <person name="Hicks K.A."/>
            <person name="Hugh J."/>
            <person name="Lohr M."/>
            <person name="Mayer K."/>
            <person name="Melkozernov A."/>
            <person name="Murata T."/>
            <person name="Nelson D."/>
            <person name="Pils B."/>
            <person name="Prigge M."/>
            <person name="Reiss B."/>
            <person name="Renner T."/>
            <person name="Rombauts S."/>
            <person name="Rushton P."/>
            <person name="Sanderfoot A."/>
            <person name="Schween G."/>
            <person name="Shiu S.-H."/>
            <person name="Stueber K."/>
            <person name="Theodoulou F.L."/>
            <person name="Tu H."/>
            <person name="Van de Peer Y."/>
            <person name="Verrier P.J."/>
            <person name="Waters E."/>
            <person name="Wood A."/>
            <person name="Yang L."/>
            <person name="Cove D."/>
            <person name="Cuming A."/>
            <person name="Hasebe M."/>
            <person name="Lucas S."/>
            <person name="Mishler D.B."/>
            <person name="Reski R."/>
            <person name="Grigoriev I."/>
            <person name="Quatrano R.S."/>
            <person name="Boore J.L."/>
        </authorList>
    </citation>
    <scope>NUCLEOTIDE SEQUENCE [LARGE SCALE GENOMIC DNA]</scope>
    <source>
        <strain evidence="2 3">cv. Gransden 2004</strain>
    </source>
</reference>
<sequence length="100" mass="11870">MPLINFERRAHGNSAAREGGHVVTSATDNFQLPWRPFLKLRAAFYFWLKVQIYYTDPVYSERRNPELEDPTSRSSKARRNRHWTQFLVSENWGLSKTRLT</sequence>
<proteinExistence type="predicted"/>
<accession>A0A2K1KQA8</accession>